<dbReference type="Gene3D" id="3.30.200.20">
    <property type="entry name" value="Phosphorylase Kinase, domain 1"/>
    <property type="match status" value="1"/>
</dbReference>
<accession>A0AAW2LEL2</accession>
<sequence length="88" mass="10327">MVFTGRQMYRKWYLCSNSFTDWFKKNNIEWPWRLVAFQRLNFTTSDILSCIKESNIIGIGGAGIVYKAETQKPHALVAVKKLEIRGRR</sequence>
<dbReference type="SUPFAM" id="SSF56112">
    <property type="entry name" value="Protein kinase-like (PK-like)"/>
    <property type="match status" value="1"/>
</dbReference>
<keyword evidence="1" id="KW-0675">Receptor</keyword>
<proteinExistence type="predicted"/>
<dbReference type="EMBL" id="JACGWK010000014">
    <property type="protein sequence ID" value="KAL0317519.1"/>
    <property type="molecule type" value="Genomic_DNA"/>
</dbReference>
<dbReference type="GO" id="GO:0016301">
    <property type="term" value="F:kinase activity"/>
    <property type="evidence" value="ECO:0007669"/>
    <property type="project" value="UniProtKB-KW"/>
</dbReference>
<organism evidence="1">
    <name type="scientific">Sesamum angustifolium</name>
    <dbReference type="NCBI Taxonomy" id="2727405"/>
    <lineage>
        <taxon>Eukaryota</taxon>
        <taxon>Viridiplantae</taxon>
        <taxon>Streptophyta</taxon>
        <taxon>Embryophyta</taxon>
        <taxon>Tracheophyta</taxon>
        <taxon>Spermatophyta</taxon>
        <taxon>Magnoliopsida</taxon>
        <taxon>eudicotyledons</taxon>
        <taxon>Gunneridae</taxon>
        <taxon>Pentapetalae</taxon>
        <taxon>asterids</taxon>
        <taxon>lamiids</taxon>
        <taxon>Lamiales</taxon>
        <taxon>Pedaliaceae</taxon>
        <taxon>Sesamum</taxon>
    </lineage>
</organism>
<dbReference type="AlphaFoldDB" id="A0AAW2LEL2"/>
<protein>
    <submittedName>
        <fullName evidence="1">MDIS1-interacting receptor like kinase</fullName>
    </submittedName>
</protein>
<name>A0AAW2LEL2_9LAMI</name>
<keyword evidence="1" id="KW-0418">Kinase</keyword>
<comment type="caution">
    <text evidence="1">The sequence shown here is derived from an EMBL/GenBank/DDBJ whole genome shotgun (WGS) entry which is preliminary data.</text>
</comment>
<reference evidence="1" key="2">
    <citation type="journal article" date="2024" name="Plant">
        <title>Genomic evolution and insights into agronomic trait innovations of Sesamum species.</title>
        <authorList>
            <person name="Miao H."/>
            <person name="Wang L."/>
            <person name="Qu L."/>
            <person name="Liu H."/>
            <person name="Sun Y."/>
            <person name="Le M."/>
            <person name="Wang Q."/>
            <person name="Wei S."/>
            <person name="Zheng Y."/>
            <person name="Lin W."/>
            <person name="Duan Y."/>
            <person name="Cao H."/>
            <person name="Xiong S."/>
            <person name="Wang X."/>
            <person name="Wei L."/>
            <person name="Li C."/>
            <person name="Ma Q."/>
            <person name="Ju M."/>
            <person name="Zhao R."/>
            <person name="Li G."/>
            <person name="Mu C."/>
            <person name="Tian Q."/>
            <person name="Mei H."/>
            <person name="Zhang T."/>
            <person name="Gao T."/>
            <person name="Zhang H."/>
        </authorList>
    </citation>
    <scope>NUCLEOTIDE SEQUENCE</scope>
    <source>
        <strain evidence="1">G01</strain>
    </source>
</reference>
<reference evidence="1" key="1">
    <citation type="submission" date="2020-06" db="EMBL/GenBank/DDBJ databases">
        <authorList>
            <person name="Li T."/>
            <person name="Hu X."/>
            <person name="Zhang T."/>
            <person name="Song X."/>
            <person name="Zhang H."/>
            <person name="Dai N."/>
            <person name="Sheng W."/>
            <person name="Hou X."/>
            <person name="Wei L."/>
        </authorList>
    </citation>
    <scope>NUCLEOTIDE SEQUENCE</scope>
    <source>
        <strain evidence="1">G01</strain>
        <tissue evidence="1">Leaf</tissue>
    </source>
</reference>
<gene>
    <name evidence="1" type="ORF">Sangu_2166200</name>
</gene>
<evidence type="ECO:0000313" key="1">
    <source>
        <dbReference type="EMBL" id="KAL0317519.1"/>
    </source>
</evidence>
<dbReference type="InterPro" id="IPR011009">
    <property type="entry name" value="Kinase-like_dom_sf"/>
</dbReference>
<keyword evidence="1" id="KW-0808">Transferase</keyword>